<dbReference type="GO" id="GO:0009289">
    <property type="term" value="C:pilus"/>
    <property type="evidence" value="ECO:0007669"/>
    <property type="project" value="UniProtKB-SubCell"/>
</dbReference>
<comment type="caution">
    <text evidence="7">The sequence shown here is derived from an EMBL/GenBank/DDBJ whole genome shotgun (WGS) entry which is preliminary data.</text>
</comment>
<evidence type="ECO:0000259" key="6">
    <source>
        <dbReference type="Pfam" id="PF22003"/>
    </source>
</evidence>
<dbReference type="Gene3D" id="2.60.40.1090">
    <property type="entry name" value="Fimbrial-type adhesion domain"/>
    <property type="match status" value="1"/>
</dbReference>
<evidence type="ECO:0000256" key="4">
    <source>
        <dbReference type="SAM" id="SignalP"/>
    </source>
</evidence>
<comment type="subcellular location">
    <subcellularLocation>
        <location evidence="1">Fimbrium</location>
    </subcellularLocation>
</comment>
<sequence length="326" mass="33621">MYKTIKMLLYLLAIFFTDFAYAACTTSAGPGKILTFTLSNYTPPSFNPTVAIGTVLYTQTLNVNGAGTVNCPGGVRKSVYQGVSTYGAYNATYNTYPTSIDGIGIRIGPAGSFWPVLPPDRGSNPTITYSAFNIPFALIKTGPITAGGTLSGEVAGIWVENYATQVVTINWAGAVVVQPVVPTCTPATSSMTVNFGSHSAASLAGIGSTTPPLPFNLTLNCGGGSAGSNTRVYITLTDLSNPSNISNTLSLSADSTAKGLGIQIQNNGKLISYGPDSTSAGNTGQWFAGSAMNGIFSIPLSANYIRTGSIAAGTANGKATFTLSYR</sequence>
<dbReference type="PANTHER" id="PTHR33420:SF14">
    <property type="entry name" value="TYPE 1 FIMBRIN D-MANNOSE SPECIFIC ADHESIN"/>
    <property type="match status" value="1"/>
</dbReference>
<feature type="domain" description="MrkD-like receptor binding" evidence="6">
    <location>
        <begin position="47"/>
        <end position="151"/>
    </location>
</feature>
<keyword evidence="4" id="KW-0732">Signal</keyword>
<dbReference type="PANTHER" id="PTHR33420">
    <property type="entry name" value="FIMBRIAL SUBUNIT ELFA-RELATED"/>
    <property type="match status" value="1"/>
</dbReference>
<evidence type="ECO:0000256" key="1">
    <source>
        <dbReference type="ARBA" id="ARBA00004561"/>
    </source>
</evidence>
<dbReference type="AlphaFoldDB" id="A0A318JQY2"/>
<organism evidence="7 8">
    <name type="scientific">Aquitalea magnusonii</name>
    <dbReference type="NCBI Taxonomy" id="332411"/>
    <lineage>
        <taxon>Bacteria</taxon>
        <taxon>Pseudomonadati</taxon>
        <taxon>Pseudomonadota</taxon>
        <taxon>Betaproteobacteria</taxon>
        <taxon>Neisseriales</taxon>
        <taxon>Chromobacteriaceae</taxon>
        <taxon>Aquitalea</taxon>
    </lineage>
</organism>
<evidence type="ECO:0000259" key="5">
    <source>
        <dbReference type="Pfam" id="PF00419"/>
    </source>
</evidence>
<protein>
    <submittedName>
        <fullName evidence="7">Type 1 fimbria pilin</fullName>
    </submittedName>
</protein>
<dbReference type="InterPro" id="IPR054160">
    <property type="entry name" value="MrkD_recept-bd"/>
</dbReference>
<dbReference type="Gene3D" id="2.60.40.3310">
    <property type="match status" value="1"/>
</dbReference>
<gene>
    <name evidence="7" type="ORF">DFR38_101255</name>
</gene>
<evidence type="ECO:0000256" key="3">
    <source>
        <dbReference type="ARBA" id="ARBA00023263"/>
    </source>
</evidence>
<evidence type="ECO:0000313" key="7">
    <source>
        <dbReference type="EMBL" id="PXX51193.1"/>
    </source>
</evidence>
<dbReference type="InterPro" id="IPR036937">
    <property type="entry name" value="Adhesion_dom_fimbrial_sf"/>
</dbReference>
<dbReference type="Pfam" id="PF22003">
    <property type="entry name" value="MrkDrd"/>
    <property type="match status" value="1"/>
</dbReference>
<dbReference type="SUPFAM" id="SSF49401">
    <property type="entry name" value="Bacterial adhesins"/>
    <property type="match status" value="1"/>
</dbReference>
<reference evidence="7 8" key="1">
    <citation type="submission" date="2018-05" db="EMBL/GenBank/DDBJ databases">
        <title>Genomic Encyclopedia of Type Strains, Phase IV (KMG-IV): sequencing the most valuable type-strain genomes for metagenomic binning, comparative biology and taxonomic classification.</title>
        <authorList>
            <person name="Goeker M."/>
        </authorList>
    </citation>
    <scope>NUCLEOTIDE SEQUENCE [LARGE SCALE GENOMIC DNA]</scope>
    <source>
        <strain evidence="7 8">DSM 25134</strain>
    </source>
</reference>
<feature type="chain" id="PRO_5016262839" evidence="4">
    <location>
        <begin position="23"/>
        <end position="326"/>
    </location>
</feature>
<feature type="signal peptide" evidence="4">
    <location>
        <begin position="1"/>
        <end position="22"/>
    </location>
</feature>
<comment type="similarity">
    <text evidence="2">Belongs to the fimbrial protein family.</text>
</comment>
<dbReference type="EMBL" id="QJKC01000001">
    <property type="protein sequence ID" value="PXX51193.1"/>
    <property type="molecule type" value="Genomic_DNA"/>
</dbReference>
<dbReference type="Proteomes" id="UP000248395">
    <property type="component" value="Unassembled WGS sequence"/>
</dbReference>
<dbReference type="InterPro" id="IPR050263">
    <property type="entry name" value="Bact_Fimbrial_Adh_Pro"/>
</dbReference>
<dbReference type="GO" id="GO:0043709">
    <property type="term" value="P:cell adhesion involved in single-species biofilm formation"/>
    <property type="evidence" value="ECO:0007669"/>
    <property type="project" value="TreeGrafter"/>
</dbReference>
<proteinExistence type="inferred from homology"/>
<dbReference type="InterPro" id="IPR000259">
    <property type="entry name" value="Adhesion_dom_fimbrial"/>
</dbReference>
<name>A0A318JQY2_9NEIS</name>
<keyword evidence="8" id="KW-1185">Reference proteome</keyword>
<evidence type="ECO:0000256" key="2">
    <source>
        <dbReference type="ARBA" id="ARBA00006671"/>
    </source>
</evidence>
<feature type="domain" description="Fimbrial-type adhesion" evidence="5">
    <location>
        <begin position="179"/>
        <end position="325"/>
    </location>
</feature>
<dbReference type="InterPro" id="IPR008966">
    <property type="entry name" value="Adhesion_dom_sf"/>
</dbReference>
<dbReference type="Pfam" id="PF00419">
    <property type="entry name" value="Fimbrial"/>
    <property type="match status" value="1"/>
</dbReference>
<accession>A0A318JQY2</accession>
<keyword evidence="3" id="KW-0281">Fimbrium</keyword>
<evidence type="ECO:0000313" key="8">
    <source>
        <dbReference type="Proteomes" id="UP000248395"/>
    </source>
</evidence>